<comment type="caution">
    <text evidence="1">The sequence shown here is derived from an EMBL/GenBank/DDBJ whole genome shotgun (WGS) entry which is preliminary data.</text>
</comment>
<dbReference type="RefSeq" id="WP_131004652.1">
    <property type="nucleotide sequence ID" value="NZ_JBHSZR010000010.1"/>
</dbReference>
<dbReference type="SUPFAM" id="SSF53756">
    <property type="entry name" value="UDP-Glycosyltransferase/glycogen phosphorylase"/>
    <property type="match status" value="1"/>
</dbReference>
<dbReference type="PANTHER" id="PTHR12526">
    <property type="entry name" value="GLYCOSYLTRANSFERASE"/>
    <property type="match status" value="1"/>
</dbReference>
<dbReference type="GO" id="GO:0016757">
    <property type="term" value="F:glycosyltransferase activity"/>
    <property type="evidence" value="ECO:0007669"/>
    <property type="project" value="TreeGrafter"/>
</dbReference>
<evidence type="ECO:0000313" key="1">
    <source>
        <dbReference type="EMBL" id="TBN47316.1"/>
    </source>
</evidence>
<organism evidence="1 2">
    <name type="scientific">Hansschlegelia quercus</name>
    <dbReference type="NCBI Taxonomy" id="2528245"/>
    <lineage>
        <taxon>Bacteria</taxon>
        <taxon>Pseudomonadati</taxon>
        <taxon>Pseudomonadota</taxon>
        <taxon>Alphaproteobacteria</taxon>
        <taxon>Hyphomicrobiales</taxon>
        <taxon>Methylopilaceae</taxon>
        <taxon>Hansschlegelia</taxon>
    </lineage>
</organism>
<keyword evidence="1" id="KW-0808">Transferase</keyword>
<protein>
    <submittedName>
        <fullName evidence="1">Glycosyltransferase</fullName>
    </submittedName>
</protein>
<dbReference type="CDD" id="cd03801">
    <property type="entry name" value="GT4_PimA-like"/>
    <property type="match status" value="1"/>
</dbReference>
<evidence type="ECO:0000313" key="2">
    <source>
        <dbReference type="Proteomes" id="UP000291613"/>
    </source>
</evidence>
<dbReference type="Proteomes" id="UP000291613">
    <property type="component" value="Unassembled WGS sequence"/>
</dbReference>
<dbReference type="PANTHER" id="PTHR12526:SF590">
    <property type="entry name" value="ALPHA-MALTOSE-1-PHOSPHATE SYNTHASE"/>
    <property type="match status" value="1"/>
</dbReference>
<dbReference type="Gene3D" id="3.40.50.2000">
    <property type="entry name" value="Glycogen Phosphorylase B"/>
    <property type="match status" value="2"/>
</dbReference>
<dbReference type="EMBL" id="SIUB01000011">
    <property type="protein sequence ID" value="TBN47316.1"/>
    <property type="molecule type" value="Genomic_DNA"/>
</dbReference>
<dbReference type="Pfam" id="PF13692">
    <property type="entry name" value="Glyco_trans_1_4"/>
    <property type="match status" value="1"/>
</dbReference>
<dbReference type="OrthoDB" id="9781738at2"/>
<gene>
    <name evidence="1" type="ORF">EYR15_16375</name>
</gene>
<dbReference type="AlphaFoldDB" id="A0A4Q9G9E9"/>
<accession>A0A4Q9G9E9</accession>
<proteinExistence type="predicted"/>
<keyword evidence="2" id="KW-1185">Reference proteome</keyword>
<reference evidence="1 2" key="1">
    <citation type="submission" date="2019-02" db="EMBL/GenBank/DDBJ databases">
        <title>Hansschlegelia quercus sp. nov., a novel methylotrophic bacterium from buds of oak (Quercus robur L.).</title>
        <authorList>
            <person name="Agafonova N.V."/>
            <person name="Kaparullina E.N."/>
            <person name="Grouzdev D.S."/>
            <person name="Doronina N.V."/>
        </authorList>
    </citation>
    <scope>NUCLEOTIDE SEQUENCE [LARGE SCALE GENOMIC DNA]</scope>
    <source>
        <strain evidence="1 2">Dub</strain>
    </source>
</reference>
<name>A0A4Q9G9E9_9HYPH</name>
<sequence>MSGSFVVSQLGARMHYGVPRILHAEGRLEHLYTDICAAHGWPRALQSLPQGLLPRSIRRLTGRVPVGVPENRITGLAALGLGFALRRARTNDPTKLTEAHIWAGQSLSRRVLRSLMRDKSSKATAVYGFSGECLELVSGAKALGMKTVVEQIVAPKPILDRLVLEEEERFPGWSPISARDGLSADYAARERGEWDAANLILCGSDFVRAGVIACGGSPDRCVVVPYGVQETTPKPPRRGARPLRVLTIGGVGLRKGSPYVLEAARRMKGMAEFRMAGALDVSDAARNRLSEAVTLLGAVPRSEIAAHYAWADVFLLPSVCEGSATVIYEALMAGLPVVTTPNAGSVVRQGVDGYVTPIRDIDAIEAALLALAHDRDLFFHMARNARRRGREHSLEQYARRLMQALDGPARGLVDLRPVAAFA</sequence>